<evidence type="ECO:0000256" key="2">
    <source>
        <dbReference type="SAM" id="SignalP"/>
    </source>
</evidence>
<keyword evidence="5" id="KW-1185">Reference proteome</keyword>
<keyword evidence="4" id="KW-0496">Mitochondrion</keyword>
<gene>
    <name evidence="3" type="ORF">PBRA_003213</name>
    <name evidence="4" type="ORF">PLBR_LOCUS2898</name>
</gene>
<protein>
    <submittedName>
        <fullName evidence="3">Uncharacterized protein</fullName>
    </submittedName>
</protein>
<geneLocation type="mitochondrion" evidence="4"/>
<dbReference type="OMA" id="PVASHEH"/>
<keyword evidence="2" id="KW-0732">Signal</keyword>
<evidence type="ECO:0000313" key="6">
    <source>
        <dbReference type="Proteomes" id="UP000290189"/>
    </source>
</evidence>
<feature type="chain" id="PRO_5035990863" evidence="2">
    <location>
        <begin position="19"/>
        <end position="146"/>
    </location>
</feature>
<evidence type="ECO:0000313" key="3">
    <source>
        <dbReference type="EMBL" id="CEP03452.1"/>
    </source>
</evidence>
<feature type="compositionally biased region" description="Basic and acidic residues" evidence="1">
    <location>
        <begin position="127"/>
        <end position="146"/>
    </location>
</feature>
<dbReference type="Proteomes" id="UP000290189">
    <property type="component" value="Unassembled WGS sequence"/>
</dbReference>
<organism evidence="3 5">
    <name type="scientific">Plasmodiophora brassicae</name>
    <name type="common">Clubroot disease agent</name>
    <dbReference type="NCBI Taxonomy" id="37360"/>
    <lineage>
        <taxon>Eukaryota</taxon>
        <taxon>Sar</taxon>
        <taxon>Rhizaria</taxon>
        <taxon>Endomyxa</taxon>
        <taxon>Phytomyxea</taxon>
        <taxon>Plasmodiophorida</taxon>
        <taxon>Plasmodiophoridae</taxon>
        <taxon>Plasmodiophora</taxon>
    </lineage>
</organism>
<dbReference type="Proteomes" id="UP000039324">
    <property type="component" value="Unassembled WGS sequence"/>
</dbReference>
<dbReference type="EMBL" id="CDSF01000144">
    <property type="protein sequence ID" value="CEP03452.1"/>
    <property type="molecule type" value="Genomic_DNA"/>
</dbReference>
<feature type="region of interest" description="Disordered" evidence="1">
    <location>
        <begin position="126"/>
        <end position="146"/>
    </location>
</feature>
<reference evidence="3 5" key="1">
    <citation type="submission" date="2015-02" db="EMBL/GenBank/DDBJ databases">
        <authorList>
            <person name="Chooi Y.-H."/>
        </authorList>
    </citation>
    <scope>NUCLEOTIDE SEQUENCE [LARGE SCALE GENOMIC DNA]</scope>
    <source>
        <strain evidence="3">E3</strain>
    </source>
</reference>
<feature type="signal peptide" evidence="2">
    <location>
        <begin position="1"/>
        <end position="18"/>
    </location>
</feature>
<accession>A0A0G4J7F0</accession>
<evidence type="ECO:0000313" key="5">
    <source>
        <dbReference type="Proteomes" id="UP000039324"/>
    </source>
</evidence>
<dbReference type="EMBL" id="OVEO01000004">
    <property type="protein sequence ID" value="SPQ95683.1"/>
    <property type="molecule type" value="Genomic_DNA"/>
</dbReference>
<proteinExistence type="predicted"/>
<evidence type="ECO:0000313" key="4">
    <source>
        <dbReference type="EMBL" id="SPQ95683.1"/>
    </source>
</evidence>
<dbReference type="AlphaFoldDB" id="A0A0G4J7F0"/>
<sequence length="146" mass="15543">MEMLAVVLIGVAFALGAAEGDGGACLGPKDADATSQHEKMQELTAKCGGKCRGNEHCTTVCMEREAGLSKPCAECYGQDAQCTKKNCFIQCMIDQMSRSCLECSYEHCHEAFAECSGVTPIPPKSSARRDLGVPVASHEHARKAAE</sequence>
<evidence type="ECO:0000256" key="1">
    <source>
        <dbReference type="SAM" id="MobiDB-lite"/>
    </source>
</evidence>
<name>A0A0G4J7F0_PLABS</name>
<reference evidence="4 6" key="2">
    <citation type="submission" date="2018-03" db="EMBL/GenBank/DDBJ databases">
        <authorList>
            <person name="Fogelqvist J."/>
        </authorList>
    </citation>
    <scope>NUCLEOTIDE SEQUENCE [LARGE SCALE GENOMIC DNA]</scope>
</reference>